<dbReference type="AlphaFoldDB" id="A0A7G2C292"/>
<gene>
    <name evidence="3" type="ORF">ADEAN_000076200</name>
</gene>
<protein>
    <submittedName>
        <fullName evidence="3">RNA ligase/AAA domain containing protein, putative</fullName>
    </submittedName>
</protein>
<dbReference type="PANTHER" id="PTHR32004:SF1">
    <property type="entry name" value="TRNA LIGASE"/>
    <property type="match status" value="1"/>
</dbReference>
<dbReference type="Gene3D" id="3.40.50.300">
    <property type="entry name" value="P-loop containing nucleotide triphosphate hydrolases"/>
    <property type="match status" value="1"/>
</dbReference>
<keyword evidence="1" id="KW-0732">Signal</keyword>
<keyword evidence="3" id="KW-0436">Ligase</keyword>
<evidence type="ECO:0000313" key="3">
    <source>
        <dbReference type="EMBL" id="CAD2213321.1"/>
    </source>
</evidence>
<dbReference type="GO" id="GO:0016874">
    <property type="term" value="F:ligase activity"/>
    <property type="evidence" value="ECO:0007669"/>
    <property type="project" value="UniProtKB-KW"/>
</dbReference>
<proteinExistence type="predicted"/>
<organism evidence="3 4">
    <name type="scientific">Angomonas deanei</name>
    <dbReference type="NCBI Taxonomy" id="59799"/>
    <lineage>
        <taxon>Eukaryota</taxon>
        <taxon>Discoba</taxon>
        <taxon>Euglenozoa</taxon>
        <taxon>Kinetoplastea</taxon>
        <taxon>Metakinetoplastina</taxon>
        <taxon>Trypanosomatida</taxon>
        <taxon>Trypanosomatidae</taxon>
        <taxon>Strigomonadinae</taxon>
        <taxon>Angomonas</taxon>
    </lineage>
</organism>
<dbReference type="PANTHER" id="PTHR32004">
    <property type="entry name" value="TRNA LIGASE"/>
    <property type="match status" value="1"/>
</dbReference>
<dbReference type="SUPFAM" id="SSF52540">
    <property type="entry name" value="P-loop containing nucleoside triphosphate hydrolases"/>
    <property type="match status" value="1"/>
</dbReference>
<dbReference type="GO" id="GO:0005634">
    <property type="term" value="C:nucleus"/>
    <property type="evidence" value="ECO:0007669"/>
    <property type="project" value="TreeGrafter"/>
</dbReference>
<evidence type="ECO:0000256" key="1">
    <source>
        <dbReference type="SAM" id="SignalP"/>
    </source>
</evidence>
<sequence length="919" mass="102802">MGMSVGWCVIFCLCSLCSIFDGYCSFPFFPPLLLLSSMELLAEACLFRHELLAPSYEDEPQCIRMMQLQAMARKGYAKLIPQEGFVSVSVKASEQGKVGKLPCGARTLLLDEKTGAIKVRGVNKFFDLDEVSRSWMEDNQTWTSCTVLCQRKLAGFVVTLFSLDGEKLGVMSKHVCGGTHVEVATRLLNKLLSPTQQANLASDLFHMHASASLECIAPTEDYGHPVLECAAYHDQLVLFSVQKTDSIRELAYTYTQVQTLAAWWGLPCVDATVLHSKSDLQYYMDSVGQWDTTRIKPFGEVAEGFVILLQVPQTDKESQICFPIRLKLKTTKYITIRALRSLLLGDSNPKVLLYHEAFLQWYTRRGSREALLEEIRAKGVYHLCQQFEADLASRKRERGESTTVQEGLVEMLRYTSRQVHTADAPLITVLLCGLPGSGKSTLSRGILQHYTSSESSFHYGVHLCKDEIHAKLVNERGIDMAANKHKKRRLLAALHKEMQKQVRSVASFCCSSAQPTLLLIDACNATPEARETWINCLGTTRSRVLTVYLMCDSTDVLHARMVARQQHPLIDSPEVAGLALETVVPLFVPPPVLDALQLNSGQLSIEEQRSTVLEHIESIVNKDSKFRQKFSATTPIASSTVSTLEDAASVKVLQAVFGSTVQPGLMAQYTQRARQTDQVVYAASLSMTEEDLLNRVQAVLTSLLKDSTPQLQGGAMAAVWSRVKGALFGAQPTHTEVAAGHLRWLPGWLFQRQDHNCQPTNIKDALRSRFNMTPHPHVTLFYAPIFGEDTEKKLTSTFLTQSAFQVGQPVECTLEELYMDRQALCLKAMVEEHCTQWSMTEARVPLHVTVGVGDKVKPAYAGELFHLFETWEKENQLLEQQQHQEKDNAVKRSQSKYHNFVQIRFTPPIQTSATVVKLS</sequence>
<feature type="domain" description="T4 RNA ligase 1-like N-terminal" evidence="2">
    <location>
        <begin position="105"/>
        <end position="333"/>
    </location>
</feature>
<name>A0A7G2C292_9TRYP</name>
<accession>A0A7G2C292</accession>
<feature type="chain" id="PRO_5028893966" evidence="1">
    <location>
        <begin position="26"/>
        <end position="919"/>
    </location>
</feature>
<dbReference type="Pfam" id="PF09511">
    <property type="entry name" value="RNA_lig_T4_1"/>
    <property type="match status" value="1"/>
</dbReference>
<dbReference type="VEuPathDB" id="TriTrypDB:ADEAN_000076200"/>
<evidence type="ECO:0000313" key="4">
    <source>
        <dbReference type="Proteomes" id="UP000515908"/>
    </source>
</evidence>
<dbReference type="Proteomes" id="UP000515908">
    <property type="component" value="Chromosome 01"/>
</dbReference>
<dbReference type="InterPro" id="IPR019039">
    <property type="entry name" value="T4-Rnl1-like_N"/>
</dbReference>
<feature type="signal peptide" evidence="1">
    <location>
        <begin position="1"/>
        <end position="25"/>
    </location>
</feature>
<dbReference type="GO" id="GO:0006388">
    <property type="term" value="P:tRNA splicing, via endonucleolytic cleavage and ligation"/>
    <property type="evidence" value="ECO:0007669"/>
    <property type="project" value="TreeGrafter"/>
</dbReference>
<dbReference type="EMBL" id="LR877145">
    <property type="protein sequence ID" value="CAD2213321.1"/>
    <property type="molecule type" value="Genomic_DNA"/>
</dbReference>
<dbReference type="InterPro" id="IPR027417">
    <property type="entry name" value="P-loop_NTPase"/>
</dbReference>
<keyword evidence="4" id="KW-1185">Reference proteome</keyword>
<reference evidence="3 4" key="1">
    <citation type="submission" date="2020-08" db="EMBL/GenBank/DDBJ databases">
        <authorList>
            <person name="Newling K."/>
            <person name="Davey J."/>
            <person name="Forrester S."/>
        </authorList>
    </citation>
    <scope>NUCLEOTIDE SEQUENCE [LARGE SCALE GENOMIC DNA]</scope>
    <source>
        <strain evidence="4">Crithidia deanei Carvalho (ATCC PRA-265)</strain>
    </source>
</reference>
<dbReference type="Pfam" id="PF13671">
    <property type="entry name" value="AAA_33"/>
    <property type="match status" value="1"/>
</dbReference>
<evidence type="ECO:0000259" key="2">
    <source>
        <dbReference type="Pfam" id="PF09511"/>
    </source>
</evidence>